<comment type="similarity">
    <text evidence="1">Belongs to the ATP-dependent AMP-binding enzyme family.</text>
</comment>
<dbReference type="InterPro" id="IPR000873">
    <property type="entry name" value="AMP-dep_synth/lig_dom"/>
</dbReference>
<dbReference type="InterPro" id="IPR020845">
    <property type="entry name" value="AMP-binding_CS"/>
</dbReference>
<dbReference type="PANTHER" id="PTHR42921">
    <property type="entry name" value="ACETOACETYL-COA SYNTHETASE"/>
    <property type="match status" value="1"/>
</dbReference>
<dbReference type="InterPro" id="IPR032387">
    <property type="entry name" value="ACAS_N"/>
</dbReference>
<dbReference type="Pfam" id="PF00501">
    <property type="entry name" value="AMP-binding"/>
    <property type="match status" value="1"/>
</dbReference>
<name>A0A8X6YYW6_9ARAC</name>
<protein>
    <submittedName>
        <fullName evidence="4">Acetoacetyl-CoA synthetase</fullName>
    </submittedName>
</protein>
<evidence type="ECO:0000313" key="5">
    <source>
        <dbReference type="Proteomes" id="UP000886998"/>
    </source>
</evidence>
<accession>A0A8X6YYW6</accession>
<dbReference type="Pfam" id="PF16177">
    <property type="entry name" value="ACAS_N"/>
    <property type="match status" value="1"/>
</dbReference>
<evidence type="ECO:0000259" key="3">
    <source>
        <dbReference type="Pfam" id="PF16177"/>
    </source>
</evidence>
<dbReference type="PROSITE" id="PS00455">
    <property type="entry name" value="AMP_BINDING"/>
    <property type="match status" value="1"/>
</dbReference>
<organism evidence="4 5">
    <name type="scientific">Trichonephila inaurata madagascariensis</name>
    <dbReference type="NCBI Taxonomy" id="2747483"/>
    <lineage>
        <taxon>Eukaryota</taxon>
        <taxon>Metazoa</taxon>
        <taxon>Ecdysozoa</taxon>
        <taxon>Arthropoda</taxon>
        <taxon>Chelicerata</taxon>
        <taxon>Arachnida</taxon>
        <taxon>Araneae</taxon>
        <taxon>Araneomorphae</taxon>
        <taxon>Entelegynae</taxon>
        <taxon>Araneoidea</taxon>
        <taxon>Nephilidae</taxon>
        <taxon>Trichonephila</taxon>
        <taxon>Trichonephila inaurata</taxon>
    </lineage>
</organism>
<sequence length="285" mass="32471">MTLFDDLGSTVLETHDYWDFHQWTIDNLAEFWAELWDFIGVISSKRFDQVIDLSVPMEESPEWFKGTRLNFAENLLKYRDDKVAIISAGEDKETEYITFAQMYEEAKLYAAAFRKFGIKKGDVVACYMSNRKEPMFAMQATTSIGAIWTGALPLLGPKAVLNRFKLVNPKIIITIDRFQNNKEEIDMLPKIKEIVKDLPSLEKVIIVPSKKDSKLKGISDIRNSCFLDDFLTLGVDKDGTVPIMEFEQVSFSHPVFISFTSGTTGLPKAMIHGCGVSFSKRIFFK</sequence>
<evidence type="ECO:0000259" key="2">
    <source>
        <dbReference type="Pfam" id="PF00501"/>
    </source>
</evidence>
<keyword evidence="5" id="KW-1185">Reference proteome</keyword>
<dbReference type="Proteomes" id="UP000886998">
    <property type="component" value="Unassembled WGS sequence"/>
</dbReference>
<evidence type="ECO:0000313" key="4">
    <source>
        <dbReference type="EMBL" id="GFY80116.1"/>
    </source>
</evidence>
<dbReference type="AlphaFoldDB" id="A0A8X6YYW6"/>
<comment type="caution">
    <text evidence="4">The sequence shown here is derived from an EMBL/GenBank/DDBJ whole genome shotgun (WGS) entry which is preliminary data.</text>
</comment>
<dbReference type="PANTHER" id="PTHR42921:SF1">
    <property type="entry name" value="ACETOACETYL-COA SYNTHETASE"/>
    <property type="match status" value="1"/>
</dbReference>
<dbReference type="Gene3D" id="3.40.50.12780">
    <property type="entry name" value="N-terminal domain of ligase-like"/>
    <property type="match status" value="1"/>
</dbReference>
<dbReference type="GO" id="GO:0030729">
    <property type="term" value="F:acetoacetate-CoA ligase activity"/>
    <property type="evidence" value="ECO:0007669"/>
    <property type="project" value="TreeGrafter"/>
</dbReference>
<feature type="domain" description="Acetyl-coenzyme A synthetase N-terminal" evidence="3">
    <location>
        <begin position="17"/>
        <end position="74"/>
    </location>
</feature>
<gene>
    <name evidence="4" type="primary">AACS</name>
    <name evidence="4" type="ORF">TNIN_132271</name>
</gene>
<dbReference type="EMBL" id="BMAV01023807">
    <property type="protein sequence ID" value="GFY80116.1"/>
    <property type="molecule type" value="Genomic_DNA"/>
</dbReference>
<evidence type="ECO:0000256" key="1">
    <source>
        <dbReference type="ARBA" id="ARBA00006432"/>
    </source>
</evidence>
<reference evidence="4" key="1">
    <citation type="submission" date="2020-08" db="EMBL/GenBank/DDBJ databases">
        <title>Multicomponent nature underlies the extraordinary mechanical properties of spider dragline silk.</title>
        <authorList>
            <person name="Kono N."/>
            <person name="Nakamura H."/>
            <person name="Mori M."/>
            <person name="Yoshida Y."/>
            <person name="Ohtoshi R."/>
            <person name="Malay A.D."/>
            <person name="Moran D.A.P."/>
            <person name="Tomita M."/>
            <person name="Numata K."/>
            <person name="Arakawa K."/>
        </authorList>
    </citation>
    <scope>NUCLEOTIDE SEQUENCE</scope>
</reference>
<dbReference type="SUPFAM" id="SSF56801">
    <property type="entry name" value="Acetyl-CoA synthetase-like"/>
    <property type="match status" value="1"/>
</dbReference>
<proteinExistence type="inferred from homology"/>
<feature type="domain" description="AMP-dependent synthetase/ligase" evidence="2">
    <location>
        <begin position="75"/>
        <end position="272"/>
    </location>
</feature>
<dbReference type="InterPro" id="IPR042099">
    <property type="entry name" value="ANL_N_sf"/>
</dbReference>
<dbReference type="OrthoDB" id="10253869at2759"/>